<dbReference type="STRING" id="264697.ABE28_012410"/>
<dbReference type="OrthoDB" id="1150409at2"/>
<organism evidence="1 2">
    <name type="scientific">Peribacillus muralis</name>
    <dbReference type="NCBI Taxonomy" id="264697"/>
    <lineage>
        <taxon>Bacteria</taxon>
        <taxon>Bacillati</taxon>
        <taxon>Bacillota</taxon>
        <taxon>Bacilli</taxon>
        <taxon>Bacillales</taxon>
        <taxon>Bacillaceae</taxon>
        <taxon>Peribacillus</taxon>
    </lineage>
</organism>
<protein>
    <submittedName>
        <fullName evidence="1">Uncharacterized protein</fullName>
    </submittedName>
</protein>
<dbReference type="Gene3D" id="1.25.40.10">
    <property type="entry name" value="Tetratricopeptide repeat domain"/>
    <property type="match status" value="1"/>
</dbReference>
<dbReference type="SUPFAM" id="SSF47413">
    <property type="entry name" value="lambda repressor-like DNA-binding domains"/>
    <property type="match status" value="1"/>
</dbReference>
<keyword evidence="2" id="KW-1185">Reference proteome</keyword>
<dbReference type="Proteomes" id="UP000077926">
    <property type="component" value="Chromosome"/>
</dbReference>
<sequence length="134" mass="15845">MEIEVGSVIYELRIEQNLTRKERSKDICEPDALLDYERSISSPTKEELALLIVDLPYFFMTKNEPIYNYVKIIKLLVNMYKRLRNYETIYEIVEKEMENRSGKIDFILSVFKVARGDFLFSFVQGQTKGDRAIE</sequence>
<accession>A0A1B3XPL8</accession>
<evidence type="ECO:0000313" key="2">
    <source>
        <dbReference type="Proteomes" id="UP000077926"/>
    </source>
</evidence>
<dbReference type="InterPro" id="IPR010982">
    <property type="entry name" value="Lambda_DNA-bd_dom_sf"/>
</dbReference>
<dbReference type="InterPro" id="IPR011990">
    <property type="entry name" value="TPR-like_helical_dom_sf"/>
</dbReference>
<evidence type="ECO:0000313" key="1">
    <source>
        <dbReference type="EMBL" id="AOH55153.1"/>
    </source>
</evidence>
<reference evidence="1 2" key="1">
    <citation type="submission" date="2016-08" db="EMBL/GenBank/DDBJ databases">
        <title>Complete genome sequence of Bacillus muralis G25-68, a strain with toxicity to nematodes.</title>
        <authorList>
            <person name="Zheng Z."/>
        </authorList>
    </citation>
    <scope>NUCLEOTIDE SEQUENCE [LARGE SCALE GENOMIC DNA]</scope>
    <source>
        <strain evidence="1 2">G25-68</strain>
    </source>
</reference>
<dbReference type="GO" id="GO:0003677">
    <property type="term" value="F:DNA binding"/>
    <property type="evidence" value="ECO:0007669"/>
    <property type="project" value="InterPro"/>
</dbReference>
<proteinExistence type="predicted"/>
<dbReference type="AlphaFoldDB" id="A0A1B3XPL8"/>
<dbReference type="KEGG" id="bmur:ABE28_012410"/>
<name>A0A1B3XPL8_9BACI</name>
<dbReference type="EMBL" id="CP017080">
    <property type="protein sequence ID" value="AOH55153.1"/>
    <property type="molecule type" value="Genomic_DNA"/>
</dbReference>
<gene>
    <name evidence="1" type="ORF">ABE28_012410</name>
</gene>
<dbReference type="RefSeq" id="WP_064464840.1">
    <property type="nucleotide sequence ID" value="NZ_CP017080.1"/>
</dbReference>